<accession>A0A7C4CDE3</accession>
<dbReference type="InterPro" id="IPR025658">
    <property type="entry name" value="Cyclophilin_TM1367"/>
</dbReference>
<dbReference type="AlphaFoldDB" id="A0A7C4CDE3"/>
<dbReference type="SUPFAM" id="SSF50891">
    <property type="entry name" value="Cyclophilin-like"/>
    <property type="match status" value="1"/>
</dbReference>
<comment type="caution">
    <text evidence="2">The sequence shown here is derived from an EMBL/GenBank/DDBJ whole genome shotgun (WGS) entry which is preliminary data.</text>
</comment>
<gene>
    <name evidence="2" type="ORF">ENS41_03660</name>
</gene>
<dbReference type="EMBL" id="DSUT01000071">
    <property type="protein sequence ID" value="HGK28029.1"/>
    <property type="molecule type" value="Genomic_DNA"/>
</dbReference>
<reference evidence="2" key="1">
    <citation type="journal article" date="2020" name="mSystems">
        <title>Genome- and Community-Level Interaction Insights into Carbon Utilization and Element Cycling Functions of Hydrothermarchaeota in Hydrothermal Sediment.</title>
        <authorList>
            <person name="Zhou Z."/>
            <person name="Liu Y."/>
            <person name="Xu W."/>
            <person name="Pan J."/>
            <person name="Luo Z.H."/>
            <person name="Li M."/>
        </authorList>
    </citation>
    <scope>NUCLEOTIDE SEQUENCE [LARGE SCALE GENOMIC DNA]</scope>
    <source>
        <strain evidence="2">SpSt-488</strain>
    </source>
</reference>
<evidence type="ECO:0000259" key="1">
    <source>
        <dbReference type="Pfam" id="PF04126"/>
    </source>
</evidence>
<dbReference type="InterPro" id="IPR029000">
    <property type="entry name" value="Cyclophilin-like_dom_sf"/>
</dbReference>
<evidence type="ECO:0000313" key="2">
    <source>
        <dbReference type="EMBL" id="HGK28029.1"/>
    </source>
</evidence>
<organism evidence="2">
    <name type="scientific">candidate division WOR-3 bacterium</name>
    <dbReference type="NCBI Taxonomy" id="2052148"/>
    <lineage>
        <taxon>Bacteria</taxon>
        <taxon>Bacteria division WOR-3</taxon>
    </lineage>
</organism>
<name>A0A7C4CDE3_UNCW3</name>
<dbReference type="Pfam" id="PF04126">
    <property type="entry name" value="Cyclophil_like"/>
    <property type="match status" value="1"/>
</dbReference>
<proteinExistence type="predicted"/>
<dbReference type="Gene3D" id="2.40.100.20">
    <property type="match status" value="1"/>
</dbReference>
<protein>
    <recommendedName>
        <fullName evidence="1">Cyclophilin TM1367-like domain-containing protein</fullName>
    </recommendedName>
</protein>
<sequence>MRNIRLNVGGLALRGTLDDSALAEQVWALLPYEADGESWGREVYFPVQLKTANTAPVVTVNVGDIAYWPDGPDLCLFFGPTPKSIDSRPVTLSPVTVIGSFACNPDDFVRIEYRRRGIPVRVERDNAGPA</sequence>
<feature type="domain" description="Cyclophilin TM1367-like" evidence="1">
    <location>
        <begin position="3"/>
        <end position="112"/>
    </location>
</feature>